<dbReference type="OrthoDB" id="9798746at2"/>
<dbReference type="EMBL" id="ATFF01000006">
    <property type="protein sequence ID" value="EPF31150.1"/>
    <property type="molecule type" value="Genomic_DNA"/>
</dbReference>
<dbReference type="InterPro" id="IPR050748">
    <property type="entry name" value="Glycosyltrans_8_dom-fam"/>
</dbReference>
<evidence type="ECO:0000259" key="4">
    <source>
        <dbReference type="SMART" id="SM00563"/>
    </source>
</evidence>
<reference evidence="5 6" key="1">
    <citation type="submission" date="2013-04" db="EMBL/GenBank/DDBJ databases">
        <title>The Genome Sequence of Treponema maltophilum ATCC 51939.</title>
        <authorList>
            <consortium name="The Broad Institute Genomics Platform"/>
            <person name="Earl A."/>
            <person name="Ward D."/>
            <person name="Feldgarden M."/>
            <person name="Gevers D."/>
            <person name="Leonetti C."/>
            <person name="Blanton J.M."/>
            <person name="Dewhirst F.E."/>
            <person name="Izard J."/>
            <person name="Walker B."/>
            <person name="Young S."/>
            <person name="Zeng Q."/>
            <person name="Gargeya S."/>
            <person name="Fitzgerald M."/>
            <person name="Haas B."/>
            <person name="Abouelleil A."/>
            <person name="Allen A.W."/>
            <person name="Alvarado L."/>
            <person name="Arachchi H.M."/>
            <person name="Berlin A.M."/>
            <person name="Chapman S.B."/>
            <person name="Gainer-Dewar J."/>
            <person name="Goldberg J."/>
            <person name="Griggs A."/>
            <person name="Gujja S."/>
            <person name="Hansen M."/>
            <person name="Howarth C."/>
            <person name="Imamovic A."/>
            <person name="Ireland A."/>
            <person name="Larimer J."/>
            <person name="McCowan C."/>
            <person name="Murphy C."/>
            <person name="Pearson M."/>
            <person name="Poon T.W."/>
            <person name="Priest M."/>
            <person name="Roberts A."/>
            <person name="Saif S."/>
            <person name="Shea T."/>
            <person name="Sisk P."/>
            <person name="Sykes S."/>
            <person name="Wortman J."/>
            <person name="Nusbaum C."/>
            <person name="Birren B."/>
        </authorList>
    </citation>
    <scope>NUCLEOTIDE SEQUENCE [LARGE SCALE GENOMIC DNA]</scope>
    <source>
        <strain evidence="5 6">ATCC 51939</strain>
    </source>
</reference>
<keyword evidence="6" id="KW-1185">Reference proteome</keyword>
<dbReference type="eggNOG" id="COG1442">
    <property type="taxonomic scope" value="Bacteria"/>
</dbReference>
<dbReference type="InterPro" id="IPR002123">
    <property type="entry name" value="Plipid/glycerol_acylTrfase"/>
</dbReference>
<dbReference type="Pfam" id="PF01501">
    <property type="entry name" value="Glyco_transf_8"/>
    <property type="match status" value="1"/>
</dbReference>
<dbReference type="PATRIC" id="fig|1125699.3.peg.1503"/>
<dbReference type="GO" id="GO:0016746">
    <property type="term" value="F:acyltransferase activity"/>
    <property type="evidence" value="ECO:0007669"/>
    <property type="project" value="InterPro"/>
</dbReference>
<evidence type="ECO:0000256" key="3">
    <source>
        <dbReference type="ARBA" id="ARBA00022723"/>
    </source>
</evidence>
<dbReference type="Proteomes" id="UP000014541">
    <property type="component" value="Unassembled WGS sequence"/>
</dbReference>
<dbReference type="Gene3D" id="3.90.550.10">
    <property type="entry name" value="Spore Coat Polysaccharide Biosynthesis Protein SpsA, Chain A"/>
    <property type="match status" value="1"/>
</dbReference>
<protein>
    <recommendedName>
        <fullName evidence="4">Phospholipid/glycerol acyltransferase domain-containing protein</fullName>
    </recommendedName>
</protein>
<dbReference type="PANTHER" id="PTHR13778:SF47">
    <property type="entry name" value="LIPOPOLYSACCHARIDE 1,3-GALACTOSYLTRANSFERASE"/>
    <property type="match status" value="1"/>
</dbReference>
<dbReference type="RefSeq" id="WP_016525761.1">
    <property type="nucleotide sequence ID" value="NZ_KE332518.1"/>
</dbReference>
<evidence type="ECO:0000313" key="6">
    <source>
        <dbReference type="Proteomes" id="UP000014541"/>
    </source>
</evidence>
<proteinExistence type="predicted"/>
<keyword evidence="3" id="KW-0479">Metal-binding</keyword>
<dbReference type="Pfam" id="PF01553">
    <property type="entry name" value="Acyltransferase"/>
    <property type="match status" value="1"/>
</dbReference>
<dbReference type="InterPro" id="IPR002495">
    <property type="entry name" value="Glyco_trans_8"/>
</dbReference>
<dbReference type="AlphaFoldDB" id="S3K101"/>
<evidence type="ECO:0000313" key="5">
    <source>
        <dbReference type="EMBL" id="EPF31150.1"/>
    </source>
</evidence>
<dbReference type="GO" id="GO:0046872">
    <property type="term" value="F:metal ion binding"/>
    <property type="evidence" value="ECO:0007669"/>
    <property type="project" value="UniProtKB-KW"/>
</dbReference>
<feature type="domain" description="Phospholipid/glycerol acyltransferase" evidence="4">
    <location>
        <begin position="413"/>
        <end position="534"/>
    </location>
</feature>
<dbReference type="PANTHER" id="PTHR13778">
    <property type="entry name" value="GLYCOSYLTRANSFERASE 8 DOMAIN-CONTAINING PROTEIN"/>
    <property type="match status" value="1"/>
</dbReference>
<dbReference type="GO" id="GO:0016757">
    <property type="term" value="F:glycosyltransferase activity"/>
    <property type="evidence" value="ECO:0007669"/>
    <property type="project" value="UniProtKB-KW"/>
</dbReference>
<gene>
    <name evidence="5" type="ORF">HMPREF9194_01491</name>
</gene>
<name>S3K101_TREMA</name>
<dbReference type="SMART" id="SM00563">
    <property type="entry name" value="PlsC"/>
    <property type="match status" value="1"/>
</dbReference>
<accession>S3K101</accession>
<keyword evidence="2" id="KW-0808">Transferase</keyword>
<keyword evidence="1" id="KW-0328">Glycosyltransferase</keyword>
<comment type="caution">
    <text evidence="5">The sequence shown here is derived from an EMBL/GenBank/DDBJ whole genome shotgun (WGS) entry which is preliminary data.</text>
</comment>
<dbReference type="InterPro" id="IPR029044">
    <property type="entry name" value="Nucleotide-diphossugar_trans"/>
</dbReference>
<dbReference type="HOGENOM" id="CLU_457777_0_0_12"/>
<dbReference type="eggNOG" id="COG0204">
    <property type="taxonomic scope" value="Bacteria"/>
</dbReference>
<dbReference type="CDD" id="cd07989">
    <property type="entry name" value="LPLAT_AGPAT-like"/>
    <property type="match status" value="1"/>
</dbReference>
<organism evidence="5 6">
    <name type="scientific">Treponema maltophilum ATCC 51939</name>
    <dbReference type="NCBI Taxonomy" id="1125699"/>
    <lineage>
        <taxon>Bacteria</taxon>
        <taxon>Pseudomonadati</taxon>
        <taxon>Spirochaetota</taxon>
        <taxon>Spirochaetia</taxon>
        <taxon>Spirochaetales</taxon>
        <taxon>Treponemataceae</taxon>
        <taxon>Treponema</taxon>
    </lineage>
</organism>
<evidence type="ECO:0000256" key="2">
    <source>
        <dbReference type="ARBA" id="ARBA00022679"/>
    </source>
</evidence>
<dbReference type="SUPFAM" id="SSF53448">
    <property type="entry name" value="Nucleotide-diphospho-sugar transferases"/>
    <property type="match status" value="1"/>
</dbReference>
<evidence type="ECO:0000256" key="1">
    <source>
        <dbReference type="ARBA" id="ARBA00022676"/>
    </source>
</evidence>
<dbReference type="CDD" id="cd04194">
    <property type="entry name" value="GT8_A4GalT_like"/>
    <property type="match status" value="1"/>
</dbReference>
<dbReference type="SUPFAM" id="SSF69593">
    <property type="entry name" value="Glycerol-3-phosphate (1)-acyltransferase"/>
    <property type="match status" value="1"/>
</dbReference>
<sequence>MHNNTAGKKEIPVFFATDNNYAPFMAVALASMLEHASTAHFYKVYVLTTNLHHEYTERIKNICRDTMSGNASVEFVSLREEMEKTPGTFHLRDYYSRETYCRIFIPRFFPQYDKVIYLDSDLVVTGDISELYNIDVGDNLVGAAIEEVMQSFDVFGTYVEKALGIRREKYFSAGVLLINAKKYREENIEEKFISLMNRFTFRVTQDEDYLNVLCKDKITWLDVGWNKSAYKTEGFDEKNLKIIHYKIDWKPWHYDNVLYADCFWKCAERTPFYEEILKVKASYGAEQKKRDAEAFEKLKRMAIEDTNDPDNYRNTVNRANAGRNPERLAIVEKIKAYEREGRFAEDVEPDPPTVPLRPEMVDYLNKKISSKLWMKFANMLARRHINRLMKSGQMVIKEVRGLENYIPLKRTGAIITCNHFNPMDNFAVYKAIEKHVYHRELVKVCREGNYTNFPGFYGFLFKHCNTMPLSSLPSTMKNFMAAVKTYLSQGRQILIYPEQAMWWNYKKPRPLTPGAYRFAAENNSPVIPMFITMEDSDRLDGFGFPVQEYTVHILPPIYPKAGLSVKQNVEYMKDRNYEVWKEVYESVYGKPLSYAE</sequence>
<dbReference type="STRING" id="1125699.HMPREF9194_01491"/>